<keyword evidence="3" id="KW-1185">Reference proteome</keyword>
<dbReference type="Gramene" id="ORUFI03G27260.1">
    <property type="protein sequence ID" value="ORUFI03G27260.1"/>
    <property type="gene ID" value="ORUFI03G27260"/>
</dbReference>
<sequence length="92" mass="10481">MPFGDGFGFGPFQAGPTPARSVGKWRAPSFIREYGQLMRLPPCISLDEALRLHTPPAHRTQMTAAGEGDRRKKKLWRRRRKVASFLDFSPLR</sequence>
<accession>A0A0E0NYC5</accession>
<dbReference type="AlphaFoldDB" id="A0A0E0NYC5"/>
<proteinExistence type="predicted"/>
<dbReference type="OMA" id="REYGQLM"/>
<reference evidence="3" key="1">
    <citation type="submission" date="2013-06" db="EMBL/GenBank/DDBJ databases">
        <authorList>
            <person name="Zhao Q."/>
        </authorList>
    </citation>
    <scope>NUCLEOTIDE SEQUENCE</scope>
    <source>
        <strain evidence="3">cv. W1943</strain>
    </source>
</reference>
<reference evidence="2" key="2">
    <citation type="submission" date="2015-06" db="UniProtKB">
        <authorList>
            <consortium name="EnsemblPlants"/>
        </authorList>
    </citation>
    <scope>IDENTIFICATION</scope>
</reference>
<organism evidence="2 3">
    <name type="scientific">Oryza rufipogon</name>
    <name type="common">Brownbeard rice</name>
    <name type="synonym">Asian wild rice</name>
    <dbReference type="NCBI Taxonomy" id="4529"/>
    <lineage>
        <taxon>Eukaryota</taxon>
        <taxon>Viridiplantae</taxon>
        <taxon>Streptophyta</taxon>
        <taxon>Embryophyta</taxon>
        <taxon>Tracheophyta</taxon>
        <taxon>Spermatophyta</taxon>
        <taxon>Magnoliopsida</taxon>
        <taxon>Liliopsida</taxon>
        <taxon>Poales</taxon>
        <taxon>Poaceae</taxon>
        <taxon>BOP clade</taxon>
        <taxon>Oryzoideae</taxon>
        <taxon>Oryzeae</taxon>
        <taxon>Oryzinae</taxon>
        <taxon>Oryza</taxon>
    </lineage>
</organism>
<evidence type="ECO:0000313" key="2">
    <source>
        <dbReference type="EnsemblPlants" id="ORUFI03G27260.1"/>
    </source>
</evidence>
<feature type="region of interest" description="Disordered" evidence="1">
    <location>
        <begin position="1"/>
        <end position="22"/>
    </location>
</feature>
<protein>
    <submittedName>
        <fullName evidence="2">Uncharacterized protein</fullName>
    </submittedName>
</protein>
<evidence type="ECO:0000256" key="1">
    <source>
        <dbReference type="SAM" id="MobiDB-lite"/>
    </source>
</evidence>
<dbReference type="Proteomes" id="UP000008022">
    <property type="component" value="Unassembled WGS sequence"/>
</dbReference>
<evidence type="ECO:0000313" key="3">
    <source>
        <dbReference type="Proteomes" id="UP000008022"/>
    </source>
</evidence>
<dbReference type="EnsemblPlants" id="ORUFI03G27260.1">
    <property type="protein sequence ID" value="ORUFI03G27260.1"/>
    <property type="gene ID" value="ORUFI03G27260"/>
</dbReference>
<name>A0A0E0NYC5_ORYRU</name>
<dbReference type="HOGENOM" id="CLU_2417128_0_0_1"/>